<dbReference type="Proteomes" id="UP000676336">
    <property type="component" value="Unassembled WGS sequence"/>
</dbReference>
<reference evidence="2" key="1">
    <citation type="submission" date="2021-02" db="EMBL/GenBank/DDBJ databases">
        <authorList>
            <person name="Nowell W R."/>
        </authorList>
    </citation>
    <scope>NUCLEOTIDE SEQUENCE</scope>
</reference>
<evidence type="ECO:0000313" key="2">
    <source>
        <dbReference type="EMBL" id="CAF4842894.1"/>
    </source>
</evidence>
<organism evidence="2 3">
    <name type="scientific">Rotaria magnacalcarata</name>
    <dbReference type="NCBI Taxonomy" id="392030"/>
    <lineage>
        <taxon>Eukaryota</taxon>
        <taxon>Metazoa</taxon>
        <taxon>Spiralia</taxon>
        <taxon>Gnathifera</taxon>
        <taxon>Rotifera</taxon>
        <taxon>Eurotatoria</taxon>
        <taxon>Bdelloidea</taxon>
        <taxon>Philodinida</taxon>
        <taxon>Philodinidae</taxon>
        <taxon>Rotaria</taxon>
    </lineage>
</organism>
<sequence length="56" mass="6393">MLTGGKTENVSFGIKKQKETDIQALTEYELYTLLLVYKASERDIIENGYPAFSLDF</sequence>
<gene>
    <name evidence="2" type="ORF">SMN809_LOCUS49020</name>
</gene>
<comment type="caution">
    <text evidence="2">The sequence shown here is derived from an EMBL/GenBank/DDBJ whole genome shotgun (WGS) entry which is preliminary data.</text>
</comment>
<accession>A0A8S3C3W6</accession>
<dbReference type="InterPro" id="IPR031736">
    <property type="entry name" value="REXO1-like_dom"/>
</dbReference>
<dbReference type="Pfam" id="PF15870">
    <property type="entry name" value="EloA-BP1"/>
    <property type="match status" value="1"/>
</dbReference>
<feature type="non-terminal residue" evidence="2">
    <location>
        <position position="1"/>
    </location>
</feature>
<evidence type="ECO:0000259" key="1">
    <source>
        <dbReference type="Pfam" id="PF15870"/>
    </source>
</evidence>
<feature type="domain" description="RNA exonuclease 1 homolog-like" evidence="1">
    <location>
        <begin position="1"/>
        <end position="51"/>
    </location>
</feature>
<dbReference type="EMBL" id="CAJOBI010158909">
    <property type="protein sequence ID" value="CAF4842894.1"/>
    <property type="molecule type" value="Genomic_DNA"/>
</dbReference>
<dbReference type="AlphaFoldDB" id="A0A8S3C3W6"/>
<proteinExistence type="predicted"/>
<name>A0A8S3C3W6_9BILA</name>
<evidence type="ECO:0000313" key="3">
    <source>
        <dbReference type="Proteomes" id="UP000676336"/>
    </source>
</evidence>
<protein>
    <recommendedName>
        <fullName evidence="1">RNA exonuclease 1 homolog-like domain-containing protein</fullName>
    </recommendedName>
</protein>